<feature type="transmembrane region" description="Helical" evidence="1">
    <location>
        <begin position="6"/>
        <end position="26"/>
    </location>
</feature>
<evidence type="ECO:0000259" key="2">
    <source>
        <dbReference type="PROSITE" id="PS51352"/>
    </source>
</evidence>
<dbReference type="InterPro" id="IPR050620">
    <property type="entry name" value="Thioredoxin_H-type-like"/>
</dbReference>
<gene>
    <name evidence="3" type="ORF">ENN04_01880</name>
</gene>
<dbReference type="PANTHER" id="PTHR10438:SF468">
    <property type="entry name" value="THIOREDOXIN-1-RELATED"/>
    <property type="match status" value="1"/>
</dbReference>
<proteinExistence type="predicted"/>
<dbReference type="AlphaFoldDB" id="A0A7C5SY73"/>
<reference evidence="3" key="1">
    <citation type="journal article" date="2020" name="mSystems">
        <title>Genome- and Community-Level Interaction Insights into Carbon Utilization and Element Cycling Functions of Hydrothermarchaeota in Hydrothermal Sediment.</title>
        <authorList>
            <person name="Zhou Z."/>
            <person name="Liu Y."/>
            <person name="Xu W."/>
            <person name="Pan J."/>
            <person name="Luo Z.H."/>
            <person name="Li M."/>
        </authorList>
    </citation>
    <scope>NUCLEOTIDE SEQUENCE [LARGE SCALE GENOMIC DNA]</scope>
    <source>
        <strain evidence="3">SpSt-114</strain>
    </source>
</reference>
<dbReference type="SUPFAM" id="SSF52833">
    <property type="entry name" value="Thioredoxin-like"/>
    <property type="match status" value="1"/>
</dbReference>
<evidence type="ECO:0000313" key="3">
    <source>
        <dbReference type="EMBL" id="HHO73369.1"/>
    </source>
</evidence>
<feature type="domain" description="Thioredoxin" evidence="2">
    <location>
        <begin position="18"/>
        <end position="124"/>
    </location>
</feature>
<dbReference type="EMBL" id="DSAC01000024">
    <property type="protein sequence ID" value="HHO73369.1"/>
    <property type="molecule type" value="Genomic_DNA"/>
</dbReference>
<name>A0A7C5SY73_9AQUI</name>
<dbReference type="CDD" id="cd02947">
    <property type="entry name" value="TRX_family"/>
    <property type="match status" value="1"/>
</dbReference>
<comment type="caution">
    <text evidence="3">The sequence shown here is derived from an EMBL/GenBank/DDBJ whole genome shotgun (WGS) entry which is preliminary data.</text>
</comment>
<keyword evidence="1" id="KW-0472">Membrane</keyword>
<dbReference type="PANTHER" id="PTHR10438">
    <property type="entry name" value="THIOREDOXIN"/>
    <property type="match status" value="1"/>
</dbReference>
<dbReference type="PROSITE" id="PS51352">
    <property type="entry name" value="THIOREDOXIN_2"/>
    <property type="match status" value="1"/>
</dbReference>
<accession>A0A7C5SY73</accession>
<dbReference type="InterPro" id="IPR036249">
    <property type="entry name" value="Thioredoxin-like_sf"/>
</dbReference>
<keyword evidence="1" id="KW-0812">Transmembrane</keyword>
<organism evidence="3">
    <name type="scientific">Thermocrinis ruber</name>
    <dbReference type="NCBI Taxonomy" id="75906"/>
    <lineage>
        <taxon>Bacteria</taxon>
        <taxon>Pseudomonadati</taxon>
        <taxon>Aquificota</taxon>
        <taxon>Aquificia</taxon>
        <taxon>Aquificales</taxon>
        <taxon>Aquificaceae</taxon>
        <taxon>Thermocrinis</taxon>
    </lineage>
</organism>
<dbReference type="InterPro" id="IPR013766">
    <property type="entry name" value="Thioredoxin_domain"/>
</dbReference>
<protein>
    <submittedName>
        <fullName evidence="3">Thioredoxin</fullName>
    </submittedName>
</protein>
<dbReference type="Gene3D" id="3.40.30.10">
    <property type="entry name" value="Glutaredoxin"/>
    <property type="match status" value="1"/>
</dbReference>
<evidence type="ECO:0000256" key="1">
    <source>
        <dbReference type="SAM" id="Phobius"/>
    </source>
</evidence>
<sequence>MEEFLKILFFAVAFIVLLRLGLKLYVLNKAKAMKGAEVGLVKDGVLYFYSQRCGACKVMEPQVEKLSQALEVRRIDVFSEEGQKIARSLGVMATPTTLVVKDGKVQKTFVGIVSADRILQEFKP</sequence>
<keyword evidence="1" id="KW-1133">Transmembrane helix</keyword>
<dbReference type="Pfam" id="PF00085">
    <property type="entry name" value="Thioredoxin"/>
    <property type="match status" value="1"/>
</dbReference>